<dbReference type="GO" id="GO:0015666">
    <property type="term" value="F:restriction endodeoxyribonuclease activity"/>
    <property type="evidence" value="ECO:0007669"/>
    <property type="project" value="TreeGrafter"/>
</dbReference>
<dbReference type="Pfam" id="PF04471">
    <property type="entry name" value="Mrr_cat"/>
    <property type="match status" value="1"/>
</dbReference>
<organism evidence="3 4">
    <name type="scientific">Roseimicrobium gellanilyticum</name>
    <dbReference type="NCBI Taxonomy" id="748857"/>
    <lineage>
        <taxon>Bacteria</taxon>
        <taxon>Pseudomonadati</taxon>
        <taxon>Verrucomicrobiota</taxon>
        <taxon>Verrucomicrobiia</taxon>
        <taxon>Verrucomicrobiales</taxon>
        <taxon>Verrucomicrobiaceae</taxon>
        <taxon>Roseimicrobium</taxon>
    </lineage>
</organism>
<accession>A0A366HA66</accession>
<dbReference type="PANTHER" id="PTHR30015">
    <property type="entry name" value="MRR RESTRICTION SYSTEM PROTEIN"/>
    <property type="match status" value="1"/>
</dbReference>
<dbReference type="Pfam" id="PF14338">
    <property type="entry name" value="Mrr_N"/>
    <property type="match status" value="1"/>
</dbReference>
<dbReference type="InterPro" id="IPR011335">
    <property type="entry name" value="Restrct_endonuc-II-like"/>
</dbReference>
<protein>
    <submittedName>
        <fullName evidence="3">Restriction system protein</fullName>
    </submittedName>
</protein>
<evidence type="ECO:0000259" key="1">
    <source>
        <dbReference type="Pfam" id="PF04471"/>
    </source>
</evidence>
<dbReference type="GO" id="GO:0009307">
    <property type="term" value="P:DNA restriction-modification system"/>
    <property type="evidence" value="ECO:0007669"/>
    <property type="project" value="InterPro"/>
</dbReference>
<dbReference type="AlphaFoldDB" id="A0A366HA66"/>
<keyword evidence="4" id="KW-1185">Reference proteome</keyword>
<dbReference type="InterPro" id="IPR052906">
    <property type="entry name" value="Type_IV_Methyl-Rstrct_Enzyme"/>
</dbReference>
<comment type="caution">
    <text evidence="3">The sequence shown here is derived from an EMBL/GenBank/DDBJ whole genome shotgun (WGS) entry which is preliminary data.</text>
</comment>
<sequence>MQASLEALQKLGGSASKEELVQEVIALLKLPDEIVEQKHKTRSATYNRTHLDYELAWSWTYLKQLGFLENSIRGIWALTAKGKTGTLKNLGEATERETEAEMNASSWEETLLRFLIDRLSPKAFERLIQRVLRETGFSQVEITGNTNDGGIDGRGIATINGMLSFRVVFQCKRHKGGVGAPVVRDFRGAMQGRADKGLLITTGHFTREAIKESNRDGAIAIDLYDGSKLVAKLKTLGLGVKVTQVEHVEIDEGWFDTL</sequence>
<dbReference type="Gene3D" id="3.40.1350.10">
    <property type="match status" value="1"/>
</dbReference>
<reference evidence="3 4" key="1">
    <citation type="submission" date="2018-06" db="EMBL/GenBank/DDBJ databases">
        <title>Genomic Encyclopedia of Type Strains, Phase IV (KMG-IV): sequencing the most valuable type-strain genomes for metagenomic binning, comparative biology and taxonomic classification.</title>
        <authorList>
            <person name="Goeker M."/>
        </authorList>
    </citation>
    <scope>NUCLEOTIDE SEQUENCE [LARGE SCALE GENOMIC DNA]</scope>
    <source>
        <strain evidence="3 4">DSM 25532</strain>
    </source>
</reference>
<proteinExistence type="predicted"/>
<feature type="domain" description="Restriction system protein Mrr-like N-terminal" evidence="2">
    <location>
        <begin position="1"/>
        <end position="84"/>
    </location>
</feature>
<dbReference type="InterPro" id="IPR011856">
    <property type="entry name" value="tRNA_endonuc-like_dom_sf"/>
</dbReference>
<gene>
    <name evidence="3" type="ORF">DES53_11194</name>
</gene>
<dbReference type="InterPro" id="IPR025745">
    <property type="entry name" value="Mrr-like_N_dom"/>
</dbReference>
<dbReference type="InterPro" id="IPR007560">
    <property type="entry name" value="Restrct_endonuc_IV_Mrr"/>
</dbReference>
<dbReference type="Proteomes" id="UP000253426">
    <property type="component" value="Unassembled WGS sequence"/>
</dbReference>
<dbReference type="PANTHER" id="PTHR30015:SF7">
    <property type="entry name" value="TYPE IV METHYL-DIRECTED RESTRICTION ENZYME ECOKMRR"/>
    <property type="match status" value="1"/>
</dbReference>
<dbReference type="SUPFAM" id="SSF52980">
    <property type="entry name" value="Restriction endonuclease-like"/>
    <property type="match status" value="1"/>
</dbReference>
<name>A0A366HA66_9BACT</name>
<dbReference type="GO" id="GO:0003677">
    <property type="term" value="F:DNA binding"/>
    <property type="evidence" value="ECO:0007669"/>
    <property type="project" value="InterPro"/>
</dbReference>
<evidence type="ECO:0000313" key="4">
    <source>
        <dbReference type="Proteomes" id="UP000253426"/>
    </source>
</evidence>
<evidence type="ECO:0000313" key="3">
    <source>
        <dbReference type="EMBL" id="RBP38576.1"/>
    </source>
</evidence>
<evidence type="ECO:0000259" key="2">
    <source>
        <dbReference type="Pfam" id="PF14338"/>
    </source>
</evidence>
<dbReference type="EMBL" id="QNRR01000011">
    <property type="protein sequence ID" value="RBP38576.1"/>
    <property type="molecule type" value="Genomic_DNA"/>
</dbReference>
<feature type="domain" description="Restriction endonuclease type IV Mrr" evidence="1">
    <location>
        <begin position="116"/>
        <end position="231"/>
    </location>
</feature>